<name>A0AAD5R0N0_PARTN</name>
<protein>
    <submittedName>
        <fullName evidence="1">Uncharacterized protein</fullName>
    </submittedName>
</protein>
<comment type="caution">
    <text evidence="1">The sequence shown here is derived from an EMBL/GenBank/DDBJ whole genome shotgun (WGS) entry which is preliminary data.</text>
</comment>
<keyword evidence="2" id="KW-1185">Reference proteome</keyword>
<reference evidence="1" key="1">
    <citation type="submission" date="2021-06" db="EMBL/GenBank/DDBJ databases">
        <title>Parelaphostrongylus tenuis whole genome reference sequence.</title>
        <authorList>
            <person name="Garwood T.J."/>
            <person name="Larsen P.A."/>
            <person name="Fountain-Jones N.M."/>
            <person name="Garbe J.R."/>
            <person name="Macchietto M.G."/>
            <person name="Kania S.A."/>
            <person name="Gerhold R.W."/>
            <person name="Richards J.E."/>
            <person name="Wolf T.M."/>
        </authorList>
    </citation>
    <scope>NUCLEOTIDE SEQUENCE</scope>
    <source>
        <strain evidence="1">MNPRO001-30</strain>
        <tissue evidence="1">Meninges</tissue>
    </source>
</reference>
<sequence length="99" mass="10905">MVYSIAIEVQAQVPGIATTEAGARGFVERLVMQTVFDVLESQGRNALLPNTVISAVLDQLNVRVTYEPLMCPIVRLNLENPNGSGLSILNHLKFKLKRI</sequence>
<dbReference type="EMBL" id="JAHQIW010005828">
    <property type="protein sequence ID" value="KAJ1367256.1"/>
    <property type="molecule type" value="Genomic_DNA"/>
</dbReference>
<dbReference type="Proteomes" id="UP001196413">
    <property type="component" value="Unassembled WGS sequence"/>
</dbReference>
<evidence type="ECO:0000313" key="2">
    <source>
        <dbReference type="Proteomes" id="UP001196413"/>
    </source>
</evidence>
<accession>A0AAD5R0N0</accession>
<evidence type="ECO:0000313" key="1">
    <source>
        <dbReference type="EMBL" id="KAJ1367256.1"/>
    </source>
</evidence>
<dbReference type="AlphaFoldDB" id="A0AAD5R0N0"/>
<proteinExistence type="predicted"/>
<organism evidence="1 2">
    <name type="scientific">Parelaphostrongylus tenuis</name>
    <name type="common">Meningeal worm</name>
    <dbReference type="NCBI Taxonomy" id="148309"/>
    <lineage>
        <taxon>Eukaryota</taxon>
        <taxon>Metazoa</taxon>
        <taxon>Ecdysozoa</taxon>
        <taxon>Nematoda</taxon>
        <taxon>Chromadorea</taxon>
        <taxon>Rhabditida</taxon>
        <taxon>Rhabditina</taxon>
        <taxon>Rhabditomorpha</taxon>
        <taxon>Strongyloidea</taxon>
        <taxon>Metastrongylidae</taxon>
        <taxon>Parelaphostrongylus</taxon>
    </lineage>
</organism>
<gene>
    <name evidence="1" type="ORF">KIN20_028129</name>
</gene>